<keyword evidence="2" id="KW-0540">Nuclease</keyword>
<sequence length="355" mass="40976">MTAHPKTILLRLFSLLFCFSGPAFLIAQKKQLYKTAVIAFYNCENFYDTADDPLSRDEEFTLAGEKHYTQKMYADKLEKIATVISKIGTDGIAANPDGTSIIGLAEIENKTVLTDIINHPLLKKRNYRMLHYDSKDERGIDVALLYNPAYFTVESSKALFIKMRGYYYTRDILWVKGKLDGETVHIYVNHWPARTDAEDQNESARILAATVLRNHIDSIYKADGVQKIIIVGDFNDNPDNKSISEILRAKPQEKEVRKFGLFNPFADLYNNGIGSIVSRDVWSLFDQIIISYPWLNKDQNNFFFYRPQIFNPSYLTENTGRYKGYPMRTWDGNNYRGGYSDHFPSYIVLLKKVRL</sequence>
<dbReference type="PANTHER" id="PTHR42834">
    <property type="entry name" value="ENDONUCLEASE/EXONUCLEASE/PHOSPHATASE FAMILY PROTEIN (AFU_ORTHOLOGUE AFUA_3G09210)"/>
    <property type="match status" value="1"/>
</dbReference>
<dbReference type="InterPro" id="IPR036691">
    <property type="entry name" value="Endo/exonu/phosph_ase_sf"/>
</dbReference>
<dbReference type="GO" id="GO:0004519">
    <property type="term" value="F:endonuclease activity"/>
    <property type="evidence" value="ECO:0007669"/>
    <property type="project" value="UniProtKB-KW"/>
</dbReference>
<dbReference type="PANTHER" id="PTHR42834:SF1">
    <property type="entry name" value="ENDONUCLEASE_EXONUCLEASE_PHOSPHATASE FAMILY PROTEIN (AFU_ORTHOLOGUE AFUA_3G09210)"/>
    <property type="match status" value="1"/>
</dbReference>
<keyword evidence="2" id="KW-0378">Hydrolase</keyword>
<keyword evidence="2" id="KW-0255">Endonuclease</keyword>
<protein>
    <submittedName>
        <fullName evidence="2">Endonuclease/exonuclease/phosphatase family protein</fullName>
    </submittedName>
</protein>
<dbReference type="EMBL" id="MLJW01000070">
    <property type="protein sequence ID" value="OIR02965.1"/>
    <property type="molecule type" value="Genomic_DNA"/>
</dbReference>
<reference evidence="2" key="1">
    <citation type="submission" date="2016-10" db="EMBL/GenBank/DDBJ databases">
        <title>Sequence of Gallionella enrichment culture.</title>
        <authorList>
            <person name="Poehlein A."/>
            <person name="Muehling M."/>
            <person name="Daniel R."/>
        </authorList>
    </citation>
    <scope>NUCLEOTIDE SEQUENCE</scope>
</reference>
<evidence type="ECO:0000259" key="1">
    <source>
        <dbReference type="Pfam" id="PF19580"/>
    </source>
</evidence>
<dbReference type="InterPro" id="IPR005135">
    <property type="entry name" value="Endo/exonuclease/phosphatase"/>
</dbReference>
<comment type="caution">
    <text evidence="2">The sequence shown here is derived from an EMBL/GenBank/DDBJ whole genome shotgun (WGS) entry which is preliminary data.</text>
</comment>
<organism evidence="2">
    <name type="scientific">mine drainage metagenome</name>
    <dbReference type="NCBI Taxonomy" id="410659"/>
    <lineage>
        <taxon>unclassified sequences</taxon>
        <taxon>metagenomes</taxon>
        <taxon>ecological metagenomes</taxon>
    </lineage>
</organism>
<feature type="domain" description="Endonuclease/exonuclease/phosphatase" evidence="1">
    <location>
        <begin position="38"/>
        <end position="350"/>
    </location>
</feature>
<evidence type="ECO:0000313" key="2">
    <source>
        <dbReference type="EMBL" id="OIR02965.1"/>
    </source>
</evidence>
<accession>A0A1J5SFK5</accession>
<proteinExistence type="predicted"/>
<name>A0A1J5SFK5_9ZZZZ</name>
<dbReference type="Gene3D" id="3.60.10.10">
    <property type="entry name" value="Endonuclease/exonuclease/phosphatase"/>
    <property type="match status" value="1"/>
</dbReference>
<gene>
    <name evidence="2" type="ORF">GALL_149650</name>
</gene>
<dbReference type="GO" id="GO:0004527">
    <property type="term" value="F:exonuclease activity"/>
    <property type="evidence" value="ECO:0007669"/>
    <property type="project" value="UniProtKB-KW"/>
</dbReference>
<dbReference type="Pfam" id="PF19580">
    <property type="entry name" value="Exo_endo_phos_3"/>
    <property type="match status" value="1"/>
</dbReference>
<keyword evidence="2" id="KW-0269">Exonuclease</keyword>
<dbReference type="AlphaFoldDB" id="A0A1J5SFK5"/>
<dbReference type="SUPFAM" id="SSF56219">
    <property type="entry name" value="DNase I-like"/>
    <property type="match status" value="1"/>
</dbReference>